<dbReference type="EMBL" id="NRRY01000054">
    <property type="protein sequence ID" value="MBK1620978.1"/>
    <property type="molecule type" value="Genomic_DNA"/>
</dbReference>
<feature type="domain" description="Gamma-glutamylcyclotransferase AIG2-like" evidence="3">
    <location>
        <begin position="137"/>
        <end position="242"/>
    </location>
</feature>
<protein>
    <recommendedName>
        <fullName evidence="3">Gamma-glutamylcyclotransferase AIG2-like domain-containing protein</fullName>
    </recommendedName>
</protein>
<dbReference type="PANTHER" id="PTHR12935:SF0">
    <property type="entry name" value="GAMMA-GLUTAMYLCYCLOTRANSFERASE"/>
    <property type="match status" value="1"/>
</dbReference>
<evidence type="ECO:0000256" key="1">
    <source>
        <dbReference type="ARBA" id="ARBA00023239"/>
    </source>
</evidence>
<evidence type="ECO:0000256" key="2">
    <source>
        <dbReference type="PIRSR" id="PIRSR617939-1"/>
    </source>
</evidence>
<comment type="caution">
    <text evidence="4">The sequence shown here is derived from an EMBL/GenBank/DDBJ whole genome shotgun (WGS) entry which is preliminary data.</text>
</comment>
<name>A0A9X0WCH6_9GAMM</name>
<sequence>MVIFVYGTLLRGLLRAHSLVTADFLGLARVQGTLYNLGAYPGLSEHGQGSVIGELYRVDTPTLAQLDRIEGFRSSDPEGSLYQRRAMAACMISSGETLTVETYVYHQDLPGVARITHGDYRRHLLEAQHESEPRWLLAYGSNMTTTRLAERVGWPHAARAGYIPHAKLVFNKRASKGGVYANLALGDRTDACPAVAYRLTPDQIEDLDRYEGVPSHYLRTAIPFQCRDTDETLLAQVYLADPAQLVEPALPVDAYLRHLRHGYAEHGFDSSALPPNGCLG</sequence>
<dbReference type="GO" id="GO:0003839">
    <property type="term" value="F:gamma-glutamylcyclotransferase activity"/>
    <property type="evidence" value="ECO:0007669"/>
    <property type="project" value="InterPro"/>
</dbReference>
<evidence type="ECO:0000313" key="4">
    <source>
        <dbReference type="EMBL" id="MBK1620978.1"/>
    </source>
</evidence>
<organism evidence="4 5">
    <name type="scientific">Lamprobacter modestohalophilus</name>
    <dbReference type="NCBI Taxonomy" id="1064514"/>
    <lineage>
        <taxon>Bacteria</taxon>
        <taxon>Pseudomonadati</taxon>
        <taxon>Pseudomonadota</taxon>
        <taxon>Gammaproteobacteria</taxon>
        <taxon>Chromatiales</taxon>
        <taxon>Chromatiaceae</taxon>
        <taxon>Lamprobacter</taxon>
    </lineage>
</organism>
<dbReference type="InterPro" id="IPR009288">
    <property type="entry name" value="AIG2-like_dom"/>
</dbReference>
<proteinExistence type="predicted"/>
<dbReference type="PANTHER" id="PTHR12935">
    <property type="entry name" value="GAMMA-GLUTAMYLCYCLOTRANSFERASE"/>
    <property type="match status" value="1"/>
</dbReference>
<dbReference type="AlphaFoldDB" id="A0A9X0WCH6"/>
<keyword evidence="1" id="KW-0456">Lyase</keyword>
<evidence type="ECO:0000313" key="5">
    <source>
        <dbReference type="Proteomes" id="UP001138768"/>
    </source>
</evidence>
<dbReference type="RefSeq" id="WP_200248814.1">
    <property type="nucleotide sequence ID" value="NZ_NRRY01000054.1"/>
</dbReference>
<accession>A0A9X0WCH6</accession>
<gene>
    <name evidence="4" type="ORF">CKO42_21645</name>
</gene>
<dbReference type="SUPFAM" id="SSF110857">
    <property type="entry name" value="Gamma-glutamyl cyclotransferase-like"/>
    <property type="match status" value="2"/>
</dbReference>
<dbReference type="InterPro" id="IPR017939">
    <property type="entry name" value="G-Glutamylcylcotransferase"/>
</dbReference>
<keyword evidence="5" id="KW-1185">Reference proteome</keyword>
<feature type="domain" description="Gamma-glutamylcyclotransferase AIG2-like" evidence="3">
    <location>
        <begin position="3"/>
        <end position="122"/>
    </location>
</feature>
<feature type="active site" description="Proton acceptor" evidence="2">
    <location>
        <position position="211"/>
    </location>
</feature>
<dbReference type="CDD" id="cd06661">
    <property type="entry name" value="GGCT_like"/>
    <property type="match status" value="2"/>
</dbReference>
<dbReference type="Proteomes" id="UP001138768">
    <property type="component" value="Unassembled WGS sequence"/>
</dbReference>
<dbReference type="Pfam" id="PF06094">
    <property type="entry name" value="GGACT"/>
    <property type="match status" value="2"/>
</dbReference>
<dbReference type="Gene3D" id="3.10.490.10">
    <property type="entry name" value="Gamma-glutamyl cyclotransferase-like"/>
    <property type="match status" value="2"/>
</dbReference>
<dbReference type="InterPro" id="IPR036568">
    <property type="entry name" value="GGCT-like_sf"/>
</dbReference>
<reference evidence="4 5" key="1">
    <citation type="journal article" date="2020" name="Microorganisms">
        <title>Osmotic Adaptation and Compatible Solute Biosynthesis of Phototrophic Bacteria as Revealed from Genome Analyses.</title>
        <authorList>
            <person name="Imhoff J.F."/>
            <person name="Rahn T."/>
            <person name="Kunzel S."/>
            <person name="Keller A."/>
            <person name="Neulinger S.C."/>
        </authorList>
    </citation>
    <scope>NUCLEOTIDE SEQUENCE [LARGE SCALE GENOMIC DNA]</scope>
    <source>
        <strain evidence="4 5">DSM 25653</strain>
    </source>
</reference>
<dbReference type="InterPro" id="IPR013024">
    <property type="entry name" value="GGCT-like"/>
</dbReference>
<evidence type="ECO:0000259" key="3">
    <source>
        <dbReference type="Pfam" id="PF06094"/>
    </source>
</evidence>